<dbReference type="Proteomes" id="UP000503162">
    <property type="component" value="Chromosome"/>
</dbReference>
<sequence length="227" mass="25438">MWTTVLNTLSPARRQRTRHAALIGWAEPRGLAFEPRRDGACAFTGAWSGHAVRIELQAAGRSYLEGQELNARADIGVPLPTGVVLMNRSLKRAMERWSAYVYSQITNSLETVAQDLPEEVRWLSTYRDAGWQGPGEAFFARYAVLTDSPEEARALIDPAVVQALMHWPDDARSPDTPLLLMRVRGKLQLRLQLEPTRHAGCERHALGLFELLSQRLLAQARDLSSRA</sequence>
<gene>
    <name evidence="1" type="ORF">G9Q37_06250</name>
</gene>
<name>A0A6G8IFL6_9BURK</name>
<dbReference type="KEGG" id="hcz:G9Q37_06250"/>
<evidence type="ECO:0000313" key="2">
    <source>
        <dbReference type="Proteomes" id="UP000503162"/>
    </source>
</evidence>
<keyword evidence="2" id="KW-1185">Reference proteome</keyword>
<reference evidence="1 2" key="1">
    <citation type="submission" date="2020-03" db="EMBL/GenBank/DDBJ databases">
        <title>Hydrogenophaga sp. nov. isolated from cyanobacterial mat.</title>
        <authorList>
            <person name="Thorat V."/>
            <person name="Kirdat K."/>
            <person name="Tiwarekar B."/>
            <person name="Costa E.D."/>
            <person name="Yadav A."/>
        </authorList>
    </citation>
    <scope>NUCLEOTIDE SEQUENCE [LARGE SCALE GENOMIC DNA]</scope>
    <source>
        <strain evidence="1 2">BA0156</strain>
    </source>
</reference>
<dbReference type="EMBL" id="CP049989">
    <property type="protein sequence ID" value="QIM51770.1"/>
    <property type="molecule type" value="Genomic_DNA"/>
</dbReference>
<accession>A0A6G8IFL6</accession>
<protein>
    <submittedName>
        <fullName evidence="1">Uncharacterized protein</fullName>
    </submittedName>
</protein>
<proteinExistence type="predicted"/>
<organism evidence="1 2">
    <name type="scientific">Hydrogenophaga crocea</name>
    <dbReference type="NCBI Taxonomy" id="2716225"/>
    <lineage>
        <taxon>Bacteria</taxon>
        <taxon>Pseudomonadati</taxon>
        <taxon>Pseudomonadota</taxon>
        <taxon>Betaproteobacteria</taxon>
        <taxon>Burkholderiales</taxon>
        <taxon>Comamonadaceae</taxon>
        <taxon>Hydrogenophaga</taxon>
    </lineage>
</organism>
<dbReference type="AlphaFoldDB" id="A0A6G8IFL6"/>
<dbReference type="RefSeq" id="WP_166226092.1">
    <property type="nucleotide sequence ID" value="NZ_CP049989.1"/>
</dbReference>
<evidence type="ECO:0000313" key="1">
    <source>
        <dbReference type="EMBL" id="QIM51770.1"/>
    </source>
</evidence>